<sequence length="212" mass="23801">MVGSLATTIAKRRAIKQGMMQELLTGRTRLRGFESEWGLTALGSVCRIKTGARNNQDKVPNGAYPFFVRSATVERIDSYSYDTEAILVPGEGGIGTIFHYINGKFEVHQRVYKISDFASNVSGKFVYYFMRVFFGSHAMENSVKATVDSLRLPTFNSFELSLPPTRAEQEAIVEVLEDADAEIEALEKRLEATRQIKEGMMQELLTGRTRLV</sequence>
<dbReference type="Proteomes" id="UP000178666">
    <property type="component" value="Chromosome"/>
</dbReference>
<dbReference type="InterPro" id="IPR044946">
    <property type="entry name" value="Restrct_endonuc_typeI_TRD_sf"/>
</dbReference>
<reference evidence="6 8" key="2">
    <citation type="submission" date="2016-02" db="EMBL/GenBank/DDBJ databases">
        <title>Complete Genome Sequence of Propionibacterium acidipropionici ATCC 55737.</title>
        <authorList>
            <person name="Luna Flores C.H."/>
            <person name="Nielsen L.K."/>
            <person name="Marcellin E."/>
        </authorList>
    </citation>
    <scope>NUCLEOTIDE SEQUENCE [LARGE SCALE GENOMIC DNA]</scope>
    <source>
        <strain evidence="6 8">ATCC 55737</strain>
    </source>
</reference>
<evidence type="ECO:0000256" key="1">
    <source>
        <dbReference type="ARBA" id="ARBA00010923"/>
    </source>
</evidence>
<protein>
    <recommendedName>
        <fullName evidence="5">Type I restriction modification DNA specificity domain-containing protein</fullName>
    </recommendedName>
</protein>
<dbReference type="EMBL" id="CP014352">
    <property type="protein sequence ID" value="AMS04496.1"/>
    <property type="molecule type" value="Genomic_DNA"/>
</dbReference>
<reference evidence="7 9" key="1">
    <citation type="journal article" date="2016" name="Plant Dis.">
        <title>Improved production of propionic acid using genome shuffling.</title>
        <authorList>
            <person name="Luna-Flores C.H."/>
            <person name="Palfreyman R.W."/>
            <person name="Kromer J.O."/>
            <person name="Nielsen L.K."/>
            <person name="Marcellin E."/>
        </authorList>
    </citation>
    <scope>NUCLEOTIDE SEQUENCE [LARGE SCALE GENOMIC DNA]</scope>
    <source>
        <strain evidence="7 9">F3E8</strain>
    </source>
</reference>
<feature type="coiled-coil region" evidence="4">
    <location>
        <begin position="169"/>
        <end position="203"/>
    </location>
</feature>
<proteinExistence type="inferred from homology"/>
<keyword evidence="3" id="KW-0238">DNA-binding</keyword>
<evidence type="ECO:0000256" key="2">
    <source>
        <dbReference type="ARBA" id="ARBA00022747"/>
    </source>
</evidence>
<evidence type="ECO:0000313" key="7">
    <source>
        <dbReference type="EMBL" id="AOZ45989.1"/>
    </source>
</evidence>
<dbReference type="Pfam" id="PF01420">
    <property type="entry name" value="Methylase_S"/>
    <property type="match status" value="1"/>
</dbReference>
<dbReference type="InterPro" id="IPR052021">
    <property type="entry name" value="Type-I_RS_S_subunit"/>
</dbReference>
<keyword evidence="2" id="KW-0680">Restriction system</keyword>
<dbReference type="GO" id="GO:0009307">
    <property type="term" value="P:DNA restriction-modification system"/>
    <property type="evidence" value="ECO:0007669"/>
    <property type="project" value="UniProtKB-KW"/>
</dbReference>
<keyword evidence="4" id="KW-0175">Coiled coil</keyword>
<dbReference type="AlphaFoldDB" id="A0AAC9FBT9"/>
<accession>A0AAC9FBT9</accession>
<comment type="similarity">
    <text evidence="1">Belongs to the type-I restriction system S methylase family.</text>
</comment>
<dbReference type="SUPFAM" id="SSF116734">
    <property type="entry name" value="DNA methylase specificity domain"/>
    <property type="match status" value="1"/>
</dbReference>
<dbReference type="Gene3D" id="1.10.287.1120">
    <property type="entry name" value="Bipartite methylase S protein"/>
    <property type="match status" value="1"/>
</dbReference>
<organism evidence="6 8">
    <name type="scientific">Acidipropionibacterium acidipropionici</name>
    <dbReference type="NCBI Taxonomy" id="1748"/>
    <lineage>
        <taxon>Bacteria</taxon>
        <taxon>Bacillati</taxon>
        <taxon>Actinomycetota</taxon>
        <taxon>Actinomycetes</taxon>
        <taxon>Propionibacteriales</taxon>
        <taxon>Propionibacteriaceae</taxon>
        <taxon>Acidipropionibacterium</taxon>
    </lineage>
</organism>
<evidence type="ECO:0000313" key="8">
    <source>
        <dbReference type="Proteomes" id="UP000075221"/>
    </source>
</evidence>
<dbReference type="PANTHER" id="PTHR30408:SF12">
    <property type="entry name" value="TYPE I RESTRICTION ENZYME MJAVIII SPECIFICITY SUBUNIT"/>
    <property type="match status" value="1"/>
</dbReference>
<dbReference type="InterPro" id="IPR000055">
    <property type="entry name" value="Restrct_endonuc_typeI_TRD"/>
</dbReference>
<dbReference type="Gene3D" id="3.90.220.20">
    <property type="entry name" value="DNA methylase specificity domains"/>
    <property type="match status" value="1"/>
</dbReference>
<evidence type="ECO:0000259" key="5">
    <source>
        <dbReference type="Pfam" id="PF01420"/>
    </source>
</evidence>
<feature type="domain" description="Type I restriction modification DNA specificity" evidence="5">
    <location>
        <begin position="35"/>
        <end position="189"/>
    </location>
</feature>
<evidence type="ECO:0000313" key="6">
    <source>
        <dbReference type="EMBL" id="AMS04496.1"/>
    </source>
</evidence>
<dbReference type="Proteomes" id="UP000075221">
    <property type="component" value="Chromosome"/>
</dbReference>
<dbReference type="EMBL" id="CP015970">
    <property type="protein sequence ID" value="AOZ45989.1"/>
    <property type="molecule type" value="Genomic_DNA"/>
</dbReference>
<dbReference type="GO" id="GO:0003677">
    <property type="term" value="F:DNA binding"/>
    <property type="evidence" value="ECO:0007669"/>
    <property type="project" value="UniProtKB-KW"/>
</dbReference>
<evidence type="ECO:0000313" key="9">
    <source>
        <dbReference type="Proteomes" id="UP000178666"/>
    </source>
</evidence>
<dbReference type="REBASE" id="140620">
    <property type="entry name" value="S.Pac55737ORF2375P"/>
</dbReference>
<gene>
    <name evidence="7" type="ORF">A8L58_03845</name>
    <name evidence="6" type="ORF">AXH35_02380</name>
</gene>
<name>A0AAC9FBT9_9ACTN</name>
<evidence type="ECO:0000256" key="3">
    <source>
        <dbReference type="ARBA" id="ARBA00023125"/>
    </source>
</evidence>
<dbReference type="PANTHER" id="PTHR30408">
    <property type="entry name" value="TYPE-1 RESTRICTION ENZYME ECOKI SPECIFICITY PROTEIN"/>
    <property type="match status" value="1"/>
</dbReference>
<evidence type="ECO:0000256" key="4">
    <source>
        <dbReference type="SAM" id="Coils"/>
    </source>
</evidence>
<keyword evidence="9" id="KW-1185">Reference proteome</keyword>